<protein>
    <recommendedName>
        <fullName evidence="4">Peptidase A2 domain-containing protein</fullName>
    </recommendedName>
</protein>
<feature type="region of interest" description="Disordered" evidence="1">
    <location>
        <begin position="1"/>
        <end position="62"/>
    </location>
</feature>
<evidence type="ECO:0008006" key="4">
    <source>
        <dbReference type="Google" id="ProtNLM"/>
    </source>
</evidence>
<dbReference type="InterPro" id="IPR021109">
    <property type="entry name" value="Peptidase_aspartic_dom_sf"/>
</dbReference>
<evidence type="ECO:0000313" key="2">
    <source>
        <dbReference type="EMBL" id="ETP03086.1"/>
    </source>
</evidence>
<dbReference type="CDD" id="cd00303">
    <property type="entry name" value="retropepsin_like"/>
    <property type="match status" value="1"/>
</dbReference>
<dbReference type="EMBL" id="ANIX01003953">
    <property type="protein sequence ID" value="ETP03086.1"/>
    <property type="molecule type" value="Genomic_DNA"/>
</dbReference>
<feature type="compositionally biased region" description="Acidic residues" evidence="1">
    <location>
        <begin position="314"/>
        <end position="327"/>
    </location>
</feature>
<dbReference type="Pfam" id="PF13650">
    <property type="entry name" value="Asp_protease_2"/>
    <property type="match status" value="1"/>
</dbReference>
<dbReference type="Gene3D" id="2.40.70.10">
    <property type="entry name" value="Acid Proteases"/>
    <property type="match status" value="1"/>
</dbReference>
<dbReference type="Proteomes" id="UP000018958">
    <property type="component" value="Unassembled WGS sequence"/>
</dbReference>
<sequence length="753" mass="85073">MITPRSASRTKRMQTDNERSRDAQSGGRAVTSSSGRRQTVADDSSSDDDDLLSYELDDDPQDELTRQMKEIATLNDADPTPRFEMASHRPLDRIKPFSGARNKSENSMQWLRTFVYEMTETYTEADKWCVPFELSLHDGAVHWFRQLPKKTKRKWELLSNAFIRSKRERGEHLCDYLNRLNGYARNTRLQFEKGGRDAKEHVQQFLVTCGIDHMAESLYHARVSDIHELEEIIEDMIKGKERMAKSDGTSRHSRSRDSRDIRREESHRRDRRDSDRRRDEYRNQPRVTLAEASLDDLLAELEGREATQGSVECSDGEDDTYGDDTEDYGGYQSDGARSDSSVIDKDRHLVPPTRASGVLQRMARTPAQTIVSHVGTYQVASEASIKIAEEASEASIRITVAGATTAIATSTETTDFCKQVHDVGQCELFRNFQDLAKFVQTKGTKKELPPELKAVRGSAWPDDYVTSVNATVCEKERTPVLGGGVEESVECADADGSTCECSFDVVSSAARDGYMGHSNKVKLNPAERQGWWSAKKFDRRIRIGVLVQGTVTDHRTRILLDTGTNVSVITDTFVKKLRLRDIPDHRRSIDIQGISEDKLSTTRRALVKITLGWEMVYKVEMWVMAHSAGVDVVLGADFMIPTGIRLDLFHGAAQLPNEVCIPLIETKNMVDSMGYSAHVKAGPTEALDTPGHESREYRLAKRTVRLEQHVLLTNVSERIAYIPAFDRLAMLVSVGDLPRREGYVRSDYKKYKD</sequence>
<feature type="region of interest" description="Disordered" evidence="1">
    <location>
        <begin position="240"/>
        <end position="288"/>
    </location>
</feature>
<reference evidence="2 3" key="1">
    <citation type="submission" date="2013-11" db="EMBL/GenBank/DDBJ databases">
        <title>The Genome Sequence of Phytophthora parasitica CJ01A1.</title>
        <authorList>
            <consortium name="The Broad Institute Genomics Platform"/>
            <person name="Russ C."/>
            <person name="Tyler B."/>
            <person name="Panabieres F."/>
            <person name="Shan W."/>
            <person name="Tripathy S."/>
            <person name="Grunwald N."/>
            <person name="Machado M."/>
            <person name="Johnson C.S."/>
            <person name="Walker B."/>
            <person name="Young S.K."/>
            <person name="Zeng Q."/>
            <person name="Gargeya S."/>
            <person name="Fitzgerald M."/>
            <person name="Haas B."/>
            <person name="Abouelleil A."/>
            <person name="Allen A.W."/>
            <person name="Alvarado L."/>
            <person name="Arachchi H.M."/>
            <person name="Berlin A.M."/>
            <person name="Chapman S.B."/>
            <person name="Gainer-Dewar J."/>
            <person name="Goldberg J."/>
            <person name="Griggs A."/>
            <person name="Gujja S."/>
            <person name="Hansen M."/>
            <person name="Howarth C."/>
            <person name="Imamovic A."/>
            <person name="Ireland A."/>
            <person name="Larimer J."/>
            <person name="McCowan C."/>
            <person name="Murphy C."/>
            <person name="Pearson M."/>
            <person name="Poon T.W."/>
            <person name="Priest M."/>
            <person name="Roberts A."/>
            <person name="Saif S."/>
            <person name="Shea T."/>
            <person name="Sisk P."/>
            <person name="Sykes S."/>
            <person name="Wortman J."/>
            <person name="Nusbaum C."/>
            <person name="Birren B."/>
        </authorList>
    </citation>
    <scope>NUCLEOTIDE SEQUENCE [LARGE SCALE GENOMIC DNA]</scope>
    <source>
        <strain evidence="2 3">CJ01A1</strain>
    </source>
</reference>
<feature type="compositionally biased region" description="Acidic residues" evidence="1">
    <location>
        <begin position="44"/>
        <end position="62"/>
    </location>
</feature>
<dbReference type="SUPFAM" id="SSF50630">
    <property type="entry name" value="Acid proteases"/>
    <property type="match status" value="1"/>
</dbReference>
<proteinExistence type="predicted"/>
<feature type="region of interest" description="Disordered" evidence="1">
    <location>
        <begin position="303"/>
        <end position="346"/>
    </location>
</feature>
<evidence type="ECO:0000313" key="3">
    <source>
        <dbReference type="Proteomes" id="UP000018958"/>
    </source>
</evidence>
<dbReference type="OrthoDB" id="124969at2759"/>
<organism evidence="2 3">
    <name type="scientific">Phytophthora nicotianae CJ01A1</name>
    <dbReference type="NCBI Taxonomy" id="1317063"/>
    <lineage>
        <taxon>Eukaryota</taxon>
        <taxon>Sar</taxon>
        <taxon>Stramenopiles</taxon>
        <taxon>Oomycota</taxon>
        <taxon>Peronosporomycetes</taxon>
        <taxon>Peronosporales</taxon>
        <taxon>Peronosporaceae</taxon>
        <taxon>Phytophthora</taxon>
    </lineage>
</organism>
<accession>W2VY29</accession>
<feature type="compositionally biased region" description="Basic and acidic residues" evidence="1">
    <location>
        <begin position="13"/>
        <end position="22"/>
    </location>
</feature>
<evidence type="ECO:0000256" key="1">
    <source>
        <dbReference type="SAM" id="MobiDB-lite"/>
    </source>
</evidence>
<feature type="compositionally biased region" description="Basic and acidic residues" evidence="1">
    <location>
        <begin position="240"/>
        <end position="283"/>
    </location>
</feature>
<dbReference type="AlphaFoldDB" id="W2VY29"/>
<name>W2VY29_PHYNI</name>
<comment type="caution">
    <text evidence="2">The sequence shown here is derived from an EMBL/GenBank/DDBJ whole genome shotgun (WGS) entry which is preliminary data.</text>
</comment>
<gene>
    <name evidence="2" type="ORF">F441_19932</name>
</gene>